<evidence type="ECO:0000313" key="3">
    <source>
        <dbReference type="EMBL" id="SAL32548.1"/>
    </source>
</evidence>
<dbReference type="RefSeq" id="WP_062085516.1">
    <property type="nucleotide sequence ID" value="NZ_FCOK02000015.1"/>
</dbReference>
<feature type="transmembrane region" description="Helical" evidence="2">
    <location>
        <begin position="12"/>
        <end position="33"/>
    </location>
</feature>
<keyword evidence="2" id="KW-1133">Transmembrane helix</keyword>
<dbReference type="OrthoDB" id="9006165at2"/>
<organism evidence="3 4">
    <name type="scientific">Caballeronia udeis</name>
    <dbReference type="NCBI Taxonomy" id="1232866"/>
    <lineage>
        <taxon>Bacteria</taxon>
        <taxon>Pseudomonadati</taxon>
        <taxon>Pseudomonadota</taxon>
        <taxon>Betaproteobacteria</taxon>
        <taxon>Burkholderiales</taxon>
        <taxon>Burkholderiaceae</taxon>
        <taxon>Caballeronia</taxon>
    </lineage>
</organism>
<keyword evidence="2" id="KW-0472">Membrane</keyword>
<dbReference type="EMBL" id="FCOK02000015">
    <property type="protein sequence ID" value="SAL32548.1"/>
    <property type="molecule type" value="Genomic_DNA"/>
</dbReference>
<evidence type="ECO:0000256" key="1">
    <source>
        <dbReference type="SAM" id="Coils"/>
    </source>
</evidence>
<evidence type="ECO:0000313" key="4">
    <source>
        <dbReference type="Proteomes" id="UP000054683"/>
    </source>
</evidence>
<dbReference type="AlphaFoldDB" id="A0A158GK99"/>
<name>A0A158GK99_9BURK</name>
<keyword evidence="1" id="KW-0175">Coiled coil</keyword>
<gene>
    <name evidence="3" type="ORF">AWB69_02848</name>
</gene>
<sequence>MTNTKQLIRKALIVIGSIALVASLGFSGVMYLGNRSLERTNKQQSDKLAKLDKQVVDLDRTKTDDETQLASMRDQLQTMQPDYDKLKQSVGAFATQAAACETIRQSLNIKS</sequence>
<accession>A0A158GK99</accession>
<reference evidence="3 4" key="1">
    <citation type="submission" date="2016-01" db="EMBL/GenBank/DDBJ databases">
        <authorList>
            <person name="Oliw E.H."/>
        </authorList>
    </citation>
    <scope>NUCLEOTIDE SEQUENCE [LARGE SCALE GENOMIC DNA]</scope>
    <source>
        <strain evidence="3">LMG 27134</strain>
    </source>
</reference>
<protein>
    <submittedName>
        <fullName evidence="3">Uncharacterized protein</fullName>
    </submittedName>
</protein>
<dbReference type="Proteomes" id="UP000054683">
    <property type="component" value="Unassembled WGS sequence"/>
</dbReference>
<keyword evidence="2" id="KW-0812">Transmembrane</keyword>
<evidence type="ECO:0000256" key="2">
    <source>
        <dbReference type="SAM" id="Phobius"/>
    </source>
</evidence>
<feature type="coiled-coil region" evidence="1">
    <location>
        <begin position="34"/>
        <end position="61"/>
    </location>
</feature>
<proteinExistence type="predicted"/>